<protein>
    <submittedName>
        <fullName evidence="1">Uncharacterized protein</fullName>
    </submittedName>
</protein>
<name>A0A8X6MFJ0_NEPPI</name>
<organism evidence="1 2">
    <name type="scientific">Nephila pilipes</name>
    <name type="common">Giant wood spider</name>
    <name type="synonym">Nephila maculata</name>
    <dbReference type="NCBI Taxonomy" id="299642"/>
    <lineage>
        <taxon>Eukaryota</taxon>
        <taxon>Metazoa</taxon>
        <taxon>Ecdysozoa</taxon>
        <taxon>Arthropoda</taxon>
        <taxon>Chelicerata</taxon>
        <taxon>Arachnida</taxon>
        <taxon>Araneae</taxon>
        <taxon>Araneomorphae</taxon>
        <taxon>Entelegynae</taxon>
        <taxon>Araneoidea</taxon>
        <taxon>Nephilidae</taxon>
        <taxon>Nephila</taxon>
    </lineage>
</organism>
<evidence type="ECO:0000313" key="1">
    <source>
        <dbReference type="EMBL" id="GFS47277.1"/>
    </source>
</evidence>
<keyword evidence="2" id="KW-1185">Reference proteome</keyword>
<dbReference type="AlphaFoldDB" id="A0A8X6MFJ0"/>
<accession>A0A8X6MFJ0</accession>
<dbReference type="Proteomes" id="UP000887013">
    <property type="component" value="Unassembled WGS sequence"/>
</dbReference>
<evidence type="ECO:0000313" key="2">
    <source>
        <dbReference type="Proteomes" id="UP000887013"/>
    </source>
</evidence>
<gene>
    <name evidence="1" type="ORF">NPIL_454161</name>
</gene>
<reference evidence="1" key="1">
    <citation type="submission" date="2020-08" db="EMBL/GenBank/DDBJ databases">
        <title>Multicomponent nature underlies the extraordinary mechanical properties of spider dragline silk.</title>
        <authorList>
            <person name="Kono N."/>
            <person name="Nakamura H."/>
            <person name="Mori M."/>
            <person name="Yoshida Y."/>
            <person name="Ohtoshi R."/>
            <person name="Malay A.D."/>
            <person name="Moran D.A.P."/>
            <person name="Tomita M."/>
            <person name="Numata K."/>
            <person name="Arakawa K."/>
        </authorList>
    </citation>
    <scope>NUCLEOTIDE SEQUENCE</scope>
</reference>
<comment type="caution">
    <text evidence="1">The sequence shown here is derived from an EMBL/GenBank/DDBJ whole genome shotgun (WGS) entry which is preliminary data.</text>
</comment>
<proteinExistence type="predicted"/>
<dbReference type="EMBL" id="BMAW01044975">
    <property type="protein sequence ID" value="GFS47277.1"/>
    <property type="molecule type" value="Genomic_DNA"/>
</dbReference>
<sequence>MNSDVVLTFCRNLLRHSLVTESQTKTIWCTFFKEIRAQNKTRHESTSYGYYCNSCYSTATSHAAVLCPYMGELRQSLKYMVSTTYAFVSSLLNAK</sequence>